<evidence type="ECO:0000313" key="4">
    <source>
        <dbReference type="Proteomes" id="UP000649617"/>
    </source>
</evidence>
<name>A0A812W1C5_SYMPI</name>
<evidence type="ECO:0000256" key="1">
    <source>
        <dbReference type="SAM" id="Coils"/>
    </source>
</evidence>
<evidence type="ECO:0000313" key="3">
    <source>
        <dbReference type="EMBL" id="CAE7662492.1"/>
    </source>
</evidence>
<sequence length="147" mass="16497">MVSCLQAAPAQTADPVEDAKKADEQRQKTIQENEEDLAAARRARELALNENERAENSVKELDKVVAALRRQWLQEFQADNSEKATEAETKLEKAKQELKEAKQELKEAKQELENAETKLEKAKQECKAQAGAQACRGFCVALEKCQP</sequence>
<feature type="coiled-coil region" evidence="1">
    <location>
        <begin position="30"/>
        <end position="132"/>
    </location>
</feature>
<accession>A0A812W1C5</accession>
<dbReference type="Proteomes" id="UP000649617">
    <property type="component" value="Unassembled WGS sequence"/>
</dbReference>
<organism evidence="3 4">
    <name type="scientific">Symbiodinium pilosum</name>
    <name type="common">Dinoflagellate</name>
    <dbReference type="NCBI Taxonomy" id="2952"/>
    <lineage>
        <taxon>Eukaryota</taxon>
        <taxon>Sar</taxon>
        <taxon>Alveolata</taxon>
        <taxon>Dinophyceae</taxon>
        <taxon>Suessiales</taxon>
        <taxon>Symbiodiniaceae</taxon>
        <taxon>Symbiodinium</taxon>
    </lineage>
</organism>
<comment type="caution">
    <text evidence="3">The sequence shown here is derived from an EMBL/GenBank/DDBJ whole genome shotgun (WGS) entry which is preliminary data.</text>
</comment>
<keyword evidence="1" id="KW-0175">Coiled coil</keyword>
<proteinExistence type="predicted"/>
<feature type="compositionally biased region" description="Basic and acidic residues" evidence="2">
    <location>
        <begin position="17"/>
        <end position="27"/>
    </location>
</feature>
<keyword evidence="4" id="KW-1185">Reference proteome</keyword>
<feature type="region of interest" description="Disordered" evidence="2">
    <location>
        <begin position="1"/>
        <end position="27"/>
    </location>
</feature>
<evidence type="ECO:0000256" key="2">
    <source>
        <dbReference type="SAM" id="MobiDB-lite"/>
    </source>
</evidence>
<protein>
    <submittedName>
        <fullName evidence="3">Uncharacterized protein</fullName>
    </submittedName>
</protein>
<gene>
    <name evidence="3" type="ORF">SPIL2461_LOCUS18023</name>
</gene>
<dbReference type="EMBL" id="CAJNIZ010043538">
    <property type="protein sequence ID" value="CAE7662492.1"/>
    <property type="molecule type" value="Genomic_DNA"/>
</dbReference>
<dbReference type="AlphaFoldDB" id="A0A812W1C5"/>
<reference evidence="3" key="1">
    <citation type="submission" date="2021-02" db="EMBL/GenBank/DDBJ databases">
        <authorList>
            <person name="Dougan E. K."/>
            <person name="Rhodes N."/>
            <person name="Thang M."/>
            <person name="Chan C."/>
        </authorList>
    </citation>
    <scope>NUCLEOTIDE SEQUENCE</scope>
</reference>